<proteinExistence type="predicted"/>
<gene>
    <name evidence="2" type="ORF">SeLEV6574_g06641</name>
</gene>
<name>A0A507CMN4_9FUNG</name>
<dbReference type="AlphaFoldDB" id="A0A507CMN4"/>
<accession>A0A507CMN4</accession>
<sequence length="116" mass="12413">MVQRYIRMWGSEPATITTHSTTVTTHSTTVTAHSTTVTTHSTTVAAHSTTVTALLGMYGFFFWGIYVVFLVYRTFFLAASSESSLAPAAVHTDSGSETVEAPEVAAFSSSCIAVRP</sequence>
<protein>
    <submittedName>
        <fullName evidence="2">Uncharacterized protein</fullName>
    </submittedName>
</protein>
<reference evidence="2 3" key="1">
    <citation type="journal article" date="2019" name="Sci. Rep.">
        <title>Comparative genomics of chytrid fungi reveal insights into the obligate biotrophic and pathogenic lifestyle of Synchytrium endobioticum.</title>
        <authorList>
            <person name="van de Vossenberg B.T.L.H."/>
            <person name="Warris S."/>
            <person name="Nguyen H.D.T."/>
            <person name="van Gent-Pelzer M.P.E."/>
            <person name="Joly D.L."/>
            <person name="van de Geest H.C."/>
            <person name="Bonants P.J.M."/>
            <person name="Smith D.S."/>
            <person name="Levesque C.A."/>
            <person name="van der Lee T.A.J."/>
        </authorList>
    </citation>
    <scope>NUCLEOTIDE SEQUENCE [LARGE SCALE GENOMIC DNA]</scope>
    <source>
        <strain evidence="2 3">LEV6574</strain>
    </source>
</reference>
<keyword evidence="1" id="KW-0812">Transmembrane</keyword>
<feature type="transmembrane region" description="Helical" evidence="1">
    <location>
        <begin position="51"/>
        <end position="72"/>
    </location>
</feature>
<dbReference type="EMBL" id="QEAM01000392">
    <property type="protein sequence ID" value="TPX40384.1"/>
    <property type="molecule type" value="Genomic_DNA"/>
</dbReference>
<dbReference type="Proteomes" id="UP000320475">
    <property type="component" value="Unassembled WGS sequence"/>
</dbReference>
<keyword evidence="1" id="KW-0472">Membrane</keyword>
<keyword evidence="1" id="KW-1133">Transmembrane helix</keyword>
<evidence type="ECO:0000313" key="3">
    <source>
        <dbReference type="Proteomes" id="UP000320475"/>
    </source>
</evidence>
<evidence type="ECO:0000313" key="2">
    <source>
        <dbReference type="EMBL" id="TPX40384.1"/>
    </source>
</evidence>
<evidence type="ECO:0000256" key="1">
    <source>
        <dbReference type="SAM" id="Phobius"/>
    </source>
</evidence>
<comment type="caution">
    <text evidence="2">The sequence shown here is derived from an EMBL/GenBank/DDBJ whole genome shotgun (WGS) entry which is preliminary data.</text>
</comment>
<organism evidence="2 3">
    <name type="scientific">Synchytrium endobioticum</name>
    <dbReference type="NCBI Taxonomy" id="286115"/>
    <lineage>
        <taxon>Eukaryota</taxon>
        <taxon>Fungi</taxon>
        <taxon>Fungi incertae sedis</taxon>
        <taxon>Chytridiomycota</taxon>
        <taxon>Chytridiomycota incertae sedis</taxon>
        <taxon>Chytridiomycetes</taxon>
        <taxon>Synchytriales</taxon>
        <taxon>Synchytriaceae</taxon>
        <taxon>Synchytrium</taxon>
    </lineage>
</organism>